<evidence type="ECO:0000313" key="2">
    <source>
        <dbReference type="Proteomes" id="UP001066276"/>
    </source>
</evidence>
<dbReference type="Proteomes" id="UP001066276">
    <property type="component" value="Chromosome 2_2"/>
</dbReference>
<comment type="caution">
    <text evidence="1">The sequence shown here is derived from an EMBL/GenBank/DDBJ whole genome shotgun (WGS) entry which is preliminary data.</text>
</comment>
<name>A0AAV7V788_PLEWA</name>
<sequence length="160" mass="18393">MIQLLLPTTDPVELLENYFVATCEWDGAVQSSLLLHFAWDEVYKLFRHLPNTGAHDDYAAAVRALNAHFDPQLKPNFERFKLRQVRQRKGETINQFHPRICELESACMEDNQQKGIRAQVTGVAGTMVTAEKGRESWTRNISWFRKATFVEHSDELAGDD</sequence>
<gene>
    <name evidence="1" type="ORF">NDU88_005204</name>
</gene>
<proteinExistence type="predicted"/>
<keyword evidence="2" id="KW-1185">Reference proteome</keyword>
<protein>
    <recommendedName>
        <fullName evidence="3">Retrotransposon gag domain-containing protein</fullName>
    </recommendedName>
</protein>
<evidence type="ECO:0008006" key="3">
    <source>
        <dbReference type="Google" id="ProtNLM"/>
    </source>
</evidence>
<evidence type="ECO:0000313" key="1">
    <source>
        <dbReference type="EMBL" id="KAJ1195939.1"/>
    </source>
</evidence>
<accession>A0AAV7V788</accession>
<organism evidence="1 2">
    <name type="scientific">Pleurodeles waltl</name>
    <name type="common">Iberian ribbed newt</name>
    <dbReference type="NCBI Taxonomy" id="8319"/>
    <lineage>
        <taxon>Eukaryota</taxon>
        <taxon>Metazoa</taxon>
        <taxon>Chordata</taxon>
        <taxon>Craniata</taxon>
        <taxon>Vertebrata</taxon>
        <taxon>Euteleostomi</taxon>
        <taxon>Amphibia</taxon>
        <taxon>Batrachia</taxon>
        <taxon>Caudata</taxon>
        <taxon>Salamandroidea</taxon>
        <taxon>Salamandridae</taxon>
        <taxon>Pleurodelinae</taxon>
        <taxon>Pleurodeles</taxon>
    </lineage>
</organism>
<dbReference type="AlphaFoldDB" id="A0AAV7V788"/>
<reference evidence="1" key="1">
    <citation type="journal article" date="2022" name="bioRxiv">
        <title>Sequencing and chromosome-scale assembly of the giantPleurodeles waltlgenome.</title>
        <authorList>
            <person name="Brown T."/>
            <person name="Elewa A."/>
            <person name="Iarovenko S."/>
            <person name="Subramanian E."/>
            <person name="Araus A.J."/>
            <person name="Petzold A."/>
            <person name="Susuki M."/>
            <person name="Suzuki K.-i.T."/>
            <person name="Hayashi T."/>
            <person name="Toyoda A."/>
            <person name="Oliveira C."/>
            <person name="Osipova E."/>
            <person name="Leigh N.D."/>
            <person name="Simon A."/>
            <person name="Yun M.H."/>
        </authorList>
    </citation>
    <scope>NUCLEOTIDE SEQUENCE</scope>
    <source>
        <strain evidence="1">20211129_DDA</strain>
        <tissue evidence="1">Liver</tissue>
    </source>
</reference>
<dbReference type="EMBL" id="JANPWB010000004">
    <property type="protein sequence ID" value="KAJ1195939.1"/>
    <property type="molecule type" value="Genomic_DNA"/>
</dbReference>